<proteinExistence type="predicted"/>
<dbReference type="PANTHER" id="PTHR48426:SF1">
    <property type="entry name" value="CHROMATIN TARGET OF PRMT1 PROTEIN"/>
    <property type="match status" value="1"/>
</dbReference>
<dbReference type="InterPro" id="IPR052656">
    <property type="entry name" value="CTOP_PRMT1"/>
</dbReference>
<evidence type="ECO:0000259" key="2">
    <source>
        <dbReference type="SMART" id="SM01218"/>
    </source>
</evidence>
<dbReference type="Proteomes" id="UP000324632">
    <property type="component" value="Chromosome 24"/>
</dbReference>
<organism evidence="3 4">
    <name type="scientific">Triplophysa tibetana</name>
    <dbReference type="NCBI Taxonomy" id="1572043"/>
    <lineage>
        <taxon>Eukaryota</taxon>
        <taxon>Metazoa</taxon>
        <taxon>Chordata</taxon>
        <taxon>Craniata</taxon>
        <taxon>Vertebrata</taxon>
        <taxon>Euteleostomi</taxon>
        <taxon>Actinopterygii</taxon>
        <taxon>Neopterygii</taxon>
        <taxon>Teleostei</taxon>
        <taxon>Ostariophysi</taxon>
        <taxon>Cypriniformes</taxon>
        <taxon>Nemacheilidae</taxon>
        <taxon>Triplophysa</taxon>
    </lineage>
</organism>
<sequence length="224" mass="24238">MNPQEAQKIILSSTSTVSLHDRFTGLLKHQQADPINVTARVNQQNTATLKNQRLALDLANRPSVLAALRNTSNINRLCKVNVKARLGQPLGGGGGLQHQIRTGGVCGQIKAFYGRRGMGRLHGTVPTLGAQRGRGQKQRGGYVNWTGPMGIRGGAIRKTGINSSPVCTGSGAYLGKGWAKFNSNLVPSRDELDDQLDEYMSKTKSHLDAELDAYMAEVDLEDIM</sequence>
<gene>
    <name evidence="3" type="ORF">E1301_Tti006844</name>
</gene>
<reference evidence="3 4" key="1">
    <citation type="journal article" date="2019" name="Mol. Ecol. Resour.">
        <title>Chromosome-level genome assembly of Triplophysa tibetana, a fish adapted to the harsh high-altitude environment of the Tibetan Plateau.</title>
        <authorList>
            <person name="Yang X."/>
            <person name="Liu H."/>
            <person name="Ma Z."/>
            <person name="Zou Y."/>
            <person name="Zou M."/>
            <person name="Mao Y."/>
            <person name="Li X."/>
            <person name="Wang H."/>
            <person name="Chen T."/>
            <person name="Wang W."/>
            <person name="Yang R."/>
        </authorList>
    </citation>
    <scope>NUCLEOTIDE SEQUENCE [LARGE SCALE GENOMIC DNA]</scope>
    <source>
        <strain evidence="3">TTIB1903HZAU</strain>
        <tissue evidence="3">Muscle</tissue>
    </source>
</reference>
<accession>A0A5A9N2Y7</accession>
<feature type="domain" description="Chromatin target of PRMT1 protein C-terminal" evidence="2">
    <location>
        <begin position="114"/>
        <end position="221"/>
    </location>
</feature>
<dbReference type="SMART" id="SM01218">
    <property type="entry name" value="FoP_duplication"/>
    <property type="match status" value="1"/>
</dbReference>
<comment type="caution">
    <text evidence="3">The sequence shown here is derived from an EMBL/GenBank/DDBJ whole genome shotgun (WGS) entry which is preliminary data.</text>
</comment>
<evidence type="ECO:0000313" key="4">
    <source>
        <dbReference type="Proteomes" id="UP000324632"/>
    </source>
</evidence>
<protein>
    <submittedName>
        <fullName evidence="3">Chromatin target of PRMT1 protein Friend of PRMT1 protein</fullName>
    </submittedName>
</protein>
<keyword evidence="4" id="KW-1185">Reference proteome</keyword>
<keyword evidence="1" id="KW-0694">RNA-binding</keyword>
<dbReference type="AlphaFoldDB" id="A0A5A9N2Y7"/>
<dbReference type="GO" id="GO:0003723">
    <property type="term" value="F:RNA binding"/>
    <property type="evidence" value="ECO:0007669"/>
    <property type="project" value="UniProtKB-KW"/>
</dbReference>
<dbReference type="Pfam" id="PF13865">
    <property type="entry name" value="FoP_duplication"/>
    <property type="match status" value="1"/>
</dbReference>
<name>A0A5A9N2Y7_9TELE</name>
<dbReference type="InterPro" id="IPR025715">
    <property type="entry name" value="FoP_C"/>
</dbReference>
<evidence type="ECO:0000313" key="3">
    <source>
        <dbReference type="EMBL" id="KAA0703359.1"/>
    </source>
</evidence>
<evidence type="ECO:0000256" key="1">
    <source>
        <dbReference type="ARBA" id="ARBA00022884"/>
    </source>
</evidence>
<dbReference type="EMBL" id="SOYY01000024">
    <property type="protein sequence ID" value="KAA0703359.1"/>
    <property type="molecule type" value="Genomic_DNA"/>
</dbReference>
<dbReference type="PANTHER" id="PTHR48426">
    <property type="entry name" value="CHROMATIN TARGET OF PRMT1 PROTEIN"/>
    <property type="match status" value="1"/>
</dbReference>